<sequence>MPLRSDWSGEPCPIARSLDVLGDPWALLVLRQALSGARRFEDFRASLGAADNVLASRLRALVDHGLLRRSPYRDGARTREEYVLTDAGAQTLPILNALALWGEAHRPHRDPDLTMGIVHRDCGRTTQSPDRCTHCGTALTPASTAWRKSWAPQDLALVDAG</sequence>
<keyword evidence="2" id="KW-0238">DNA-binding</keyword>
<name>A0A512DGZ7_9CELL</name>
<dbReference type="InterPro" id="IPR036390">
    <property type="entry name" value="WH_DNA-bd_sf"/>
</dbReference>
<dbReference type="OrthoDB" id="9792527at2"/>
<dbReference type="InterPro" id="IPR036388">
    <property type="entry name" value="WH-like_DNA-bd_sf"/>
</dbReference>
<keyword evidence="3" id="KW-0804">Transcription</keyword>
<dbReference type="Proteomes" id="UP000321181">
    <property type="component" value="Unassembled WGS sequence"/>
</dbReference>
<evidence type="ECO:0000313" key="6">
    <source>
        <dbReference type="Proteomes" id="UP000321181"/>
    </source>
</evidence>
<dbReference type="Pfam" id="PF01638">
    <property type="entry name" value="HxlR"/>
    <property type="match status" value="1"/>
</dbReference>
<evidence type="ECO:0000256" key="2">
    <source>
        <dbReference type="ARBA" id="ARBA00023125"/>
    </source>
</evidence>
<evidence type="ECO:0000313" key="5">
    <source>
        <dbReference type="EMBL" id="GEO35758.1"/>
    </source>
</evidence>
<dbReference type="AlphaFoldDB" id="A0A512DGZ7"/>
<dbReference type="Gene3D" id="1.10.10.10">
    <property type="entry name" value="Winged helix-like DNA-binding domain superfamily/Winged helix DNA-binding domain"/>
    <property type="match status" value="1"/>
</dbReference>
<dbReference type="RefSeq" id="WP_146906803.1">
    <property type="nucleotide sequence ID" value="NZ_BAAARM010000007.1"/>
</dbReference>
<dbReference type="GO" id="GO:0003677">
    <property type="term" value="F:DNA binding"/>
    <property type="evidence" value="ECO:0007669"/>
    <property type="project" value="UniProtKB-KW"/>
</dbReference>
<dbReference type="PROSITE" id="PS51118">
    <property type="entry name" value="HTH_HXLR"/>
    <property type="match status" value="1"/>
</dbReference>
<feature type="domain" description="HTH hxlR-type" evidence="4">
    <location>
        <begin position="12"/>
        <end position="110"/>
    </location>
</feature>
<comment type="caution">
    <text evidence="5">The sequence shown here is derived from an EMBL/GenBank/DDBJ whole genome shotgun (WGS) entry which is preliminary data.</text>
</comment>
<organism evidence="5 6">
    <name type="scientific">Cellulomonas aerilata</name>
    <dbReference type="NCBI Taxonomy" id="515326"/>
    <lineage>
        <taxon>Bacteria</taxon>
        <taxon>Bacillati</taxon>
        <taxon>Actinomycetota</taxon>
        <taxon>Actinomycetes</taxon>
        <taxon>Micrococcales</taxon>
        <taxon>Cellulomonadaceae</taxon>
        <taxon>Cellulomonas</taxon>
    </lineage>
</organism>
<gene>
    <name evidence="5" type="ORF">CAE01nite_34830</name>
</gene>
<evidence type="ECO:0000256" key="1">
    <source>
        <dbReference type="ARBA" id="ARBA00023015"/>
    </source>
</evidence>
<reference evidence="5 6" key="1">
    <citation type="submission" date="2019-07" db="EMBL/GenBank/DDBJ databases">
        <title>Whole genome shotgun sequence of Cellulomonas aerilata NBRC 106308.</title>
        <authorList>
            <person name="Hosoyama A."/>
            <person name="Uohara A."/>
            <person name="Ohji S."/>
            <person name="Ichikawa N."/>
        </authorList>
    </citation>
    <scope>NUCLEOTIDE SEQUENCE [LARGE SCALE GENOMIC DNA]</scope>
    <source>
        <strain evidence="5 6">NBRC 106308</strain>
    </source>
</reference>
<dbReference type="PANTHER" id="PTHR33204">
    <property type="entry name" value="TRANSCRIPTIONAL REGULATOR, MARR FAMILY"/>
    <property type="match status" value="1"/>
</dbReference>
<dbReference type="PANTHER" id="PTHR33204:SF18">
    <property type="entry name" value="TRANSCRIPTIONAL REGULATORY PROTEIN"/>
    <property type="match status" value="1"/>
</dbReference>
<dbReference type="InterPro" id="IPR002577">
    <property type="entry name" value="HTH_HxlR"/>
</dbReference>
<protein>
    <submittedName>
        <fullName evidence="5">HxlR family transcriptional regulator</fullName>
    </submittedName>
</protein>
<evidence type="ECO:0000259" key="4">
    <source>
        <dbReference type="PROSITE" id="PS51118"/>
    </source>
</evidence>
<accession>A0A512DGZ7</accession>
<dbReference type="EMBL" id="BJYY01000022">
    <property type="protein sequence ID" value="GEO35758.1"/>
    <property type="molecule type" value="Genomic_DNA"/>
</dbReference>
<keyword evidence="6" id="KW-1185">Reference proteome</keyword>
<dbReference type="SUPFAM" id="SSF46785">
    <property type="entry name" value="Winged helix' DNA-binding domain"/>
    <property type="match status" value="1"/>
</dbReference>
<keyword evidence="1" id="KW-0805">Transcription regulation</keyword>
<evidence type="ECO:0000256" key="3">
    <source>
        <dbReference type="ARBA" id="ARBA00023163"/>
    </source>
</evidence>
<proteinExistence type="predicted"/>